<dbReference type="SUPFAM" id="SSF141571">
    <property type="entry name" value="Pentapeptide repeat-like"/>
    <property type="match status" value="1"/>
</dbReference>
<dbReference type="EMBL" id="VFOZ01000002">
    <property type="protein sequence ID" value="TQL90823.1"/>
    <property type="molecule type" value="Genomic_DNA"/>
</dbReference>
<sequence length="93" mass="10100">MRSVASAMSAAGHIGWYSGGEPRSGPDHCQCQYRSPRLRYERDARGDLVAADLSSRDLTRAKLNRADLTAAKAALATFSDTDLSMARWSEAVP</sequence>
<proteinExistence type="predicted"/>
<dbReference type="Gene3D" id="2.160.20.80">
    <property type="entry name" value="E3 ubiquitin-protein ligase SopA"/>
    <property type="match status" value="1"/>
</dbReference>
<keyword evidence="2" id="KW-1185">Reference proteome</keyword>
<organism evidence="1 2">
    <name type="scientific">Actinoallomurus bryophytorum</name>
    <dbReference type="NCBI Taxonomy" id="1490222"/>
    <lineage>
        <taxon>Bacteria</taxon>
        <taxon>Bacillati</taxon>
        <taxon>Actinomycetota</taxon>
        <taxon>Actinomycetes</taxon>
        <taxon>Streptosporangiales</taxon>
        <taxon>Thermomonosporaceae</taxon>
        <taxon>Actinoallomurus</taxon>
    </lineage>
</organism>
<name>A0A543C171_9ACTN</name>
<evidence type="ECO:0000313" key="1">
    <source>
        <dbReference type="EMBL" id="TQL90823.1"/>
    </source>
</evidence>
<reference evidence="1 2" key="1">
    <citation type="submission" date="2019-06" db="EMBL/GenBank/DDBJ databases">
        <title>Sequencing the genomes of 1000 actinobacteria strains.</title>
        <authorList>
            <person name="Klenk H.-P."/>
        </authorList>
    </citation>
    <scope>NUCLEOTIDE SEQUENCE [LARGE SCALE GENOMIC DNA]</scope>
    <source>
        <strain evidence="1 2">DSM 102200</strain>
    </source>
</reference>
<dbReference type="Proteomes" id="UP000316096">
    <property type="component" value="Unassembled WGS sequence"/>
</dbReference>
<comment type="caution">
    <text evidence="1">The sequence shown here is derived from an EMBL/GenBank/DDBJ whole genome shotgun (WGS) entry which is preliminary data.</text>
</comment>
<gene>
    <name evidence="1" type="ORF">FB559_8136</name>
</gene>
<dbReference type="Pfam" id="PF00805">
    <property type="entry name" value="Pentapeptide"/>
    <property type="match status" value="1"/>
</dbReference>
<dbReference type="AlphaFoldDB" id="A0A543C171"/>
<dbReference type="InterPro" id="IPR001646">
    <property type="entry name" value="5peptide_repeat"/>
</dbReference>
<protein>
    <submittedName>
        <fullName evidence="1">Pentapeptide repeat protein</fullName>
    </submittedName>
</protein>
<dbReference type="RefSeq" id="WP_141962797.1">
    <property type="nucleotide sequence ID" value="NZ_VFOZ01000002.1"/>
</dbReference>
<accession>A0A543C171</accession>
<evidence type="ECO:0000313" key="2">
    <source>
        <dbReference type="Proteomes" id="UP000316096"/>
    </source>
</evidence>